<evidence type="ECO:0000313" key="3">
    <source>
        <dbReference type="Proteomes" id="UP000196230"/>
    </source>
</evidence>
<dbReference type="RefSeq" id="WP_087133820.1">
    <property type="nucleotide sequence ID" value="NZ_FUKP01000030.1"/>
</dbReference>
<feature type="transmembrane region" description="Helical" evidence="1">
    <location>
        <begin position="59"/>
        <end position="78"/>
    </location>
</feature>
<dbReference type="Proteomes" id="UP000196230">
    <property type="component" value="Unassembled WGS sequence"/>
</dbReference>
<keyword evidence="1" id="KW-0812">Transmembrane</keyword>
<feature type="transmembrane region" description="Helical" evidence="1">
    <location>
        <begin position="98"/>
        <end position="119"/>
    </location>
</feature>
<accession>A0A1R4IWI5</accession>
<dbReference type="EMBL" id="FUKP01000030">
    <property type="protein sequence ID" value="SJN24068.1"/>
    <property type="molecule type" value="Genomic_DNA"/>
</dbReference>
<name>A0A1R4IWI5_9MICC</name>
<feature type="transmembrane region" description="Helical" evidence="1">
    <location>
        <begin position="152"/>
        <end position="170"/>
    </location>
</feature>
<keyword evidence="1" id="KW-1133">Transmembrane helix</keyword>
<feature type="transmembrane region" description="Helical" evidence="1">
    <location>
        <begin position="182"/>
        <end position="199"/>
    </location>
</feature>
<evidence type="ECO:0000256" key="1">
    <source>
        <dbReference type="SAM" id="Phobius"/>
    </source>
</evidence>
<organism evidence="2 3">
    <name type="scientific">Micrococcus lylae</name>
    <dbReference type="NCBI Taxonomy" id="1273"/>
    <lineage>
        <taxon>Bacteria</taxon>
        <taxon>Bacillati</taxon>
        <taxon>Actinomycetota</taxon>
        <taxon>Actinomycetes</taxon>
        <taxon>Micrococcales</taxon>
        <taxon>Micrococcaceae</taxon>
        <taxon>Micrococcus</taxon>
    </lineage>
</organism>
<sequence length="209" mass="21987">MTVRPWRRVWLHARGVSAAGLGVLALGPFACALTTAVALPADVGAPADQASIAGHADTVVVSVALASVFAGLLMLILVDRTAWMTRTGARVAWLDRAVWLGAVCGVWFALHLAASLLLPPQPGQFTLFLTYPALWLGIGLCAVTWGGPIAGSLAPVLVCMVMSLNAVPWPYNVVFNPHVADVRMAITVVLLILGACVYCRSGHREPVTS</sequence>
<keyword evidence="1" id="KW-0472">Membrane</keyword>
<protein>
    <submittedName>
        <fullName evidence="2">Uncharacterized protein</fullName>
    </submittedName>
</protein>
<gene>
    <name evidence="2" type="ORF">FM125_04945</name>
</gene>
<proteinExistence type="predicted"/>
<reference evidence="2 3" key="1">
    <citation type="submission" date="2017-02" db="EMBL/GenBank/DDBJ databases">
        <authorList>
            <person name="Peterson S.W."/>
        </authorList>
    </citation>
    <scope>NUCLEOTIDE SEQUENCE [LARGE SCALE GENOMIC DNA]</scope>
    <source>
        <strain evidence="2 3">2B3F</strain>
    </source>
</reference>
<evidence type="ECO:0000313" key="2">
    <source>
        <dbReference type="EMBL" id="SJN24068.1"/>
    </source>
</evidence>
<feature type="transmembrane region" description="Helical" evidence="1">
    <location>
        <begin position="21"/>
        <end position="39"/>
    </location>
</feature>
<dbReference type="AlphaFoldDB" id="A0A1R4IWI5"/>
<feature type="transmembrane region" description="Helical" evidence="1">
    <location>
        <begin position="125"/>
        <end position="145"/>
    </location>
</feature>